<feature type="compositionally biased region" description="Basic and acidic residues" evidence="4">
    <location>
        <begin position="101"/>
        <end position="136"/>
    </location>
</feature>
<dbReference type="AlphaFoldDB" id="A0AAV5VSY5"/>
<feature type="domain" description="PDZ" evidence="5">
    <location>
        <begin position="163"/>
        <end position="229"/>
    </location>
</feature>
<dbReference type="PANTHER" id="PTHR14191:SF3">
    <property type="entry name" value="NA(+)_H(+) EXCHANGE REGULATORY COFACTOR-LIKE PROTEIN NRFL-1"/>
    <property type="match status" value="1"/>
</dbReference>
<dbReference type="GO" id="GO:0043495">
    <property type="term" value="F:protein-membrane adaptor activity"/>
    <property type="evidence" value="ECO:0007669"/>
    <property type="project" value="TreeGrafter"/>
</dbReference>
<evidence type="ECO:0000256" key="2">
    <source>
        <dbReference type="ARBA" id="ARBA00022475"/>
    </source>
</evidence>
<evidence type="ECO:0000313" key="6">
    <source>
        <dbReference type="EMBL" id="GMT20874.1"/>
    </source>
</evidence>
<organism evidence="6 7">
    <name type="scientific">Pristionchus fissidentatus</name>
    <dbReference type="NCBI Taxonomy" id="1538716"/>
    <lineage>
        <taxon>Eukaryota</taxon>
        <taxon>Metazoa</taxon>
        <taxon>Ecdysozoa</taxon>
        <taxon>Nematoda</taxon>
        <taxon>Chromadorea</taxon>
        <taxon>Rhabditida</taxon>
        <taxon>Rhabditina</taxon>
        <taxon>Diplogasteromorpha</taxon>
        <taxon>Diplogasteroidea</taxon>
        <taxon>Neodiplogasteridae</taxon>
        <taxon>Pristionchus</taxon>
    </lineage>
</organism>
<feature type="non-terminal residue" evidence="6">
    <location>
        <position position="420"/>
    </location>
</feature>
<evidence type="ECO:0000259" key="5">
    <source>
        <dbReference type="PROSITE" id="PS50106"/>
    </source>
</evidence>
<keyword evidence="7" id="KW-1185">Reference proteome</keyword>
<accession>A0AAV5VSY5</accession>
<proteinExistence type="predicted"/>
<dbReference type="InterPro" id="IPR001478">
    <property type="entry name" value="PDZ"/>
</dbReference>
<reference evidence="6" key="1">
    <citation type="submission" date="2023-10" db="EMBL/GenBank/DDBJ databases">
        <title>Genome assembly of Pristionchus species.</title>
        <authorList>
            <person name="Yoshida K."/>
            <person name="Sommer R.J."/>
        </authorList>
    </citation>
    <scope>NUCLEOTIDE SEQUENCE</scope>
    <source>
        <strain evidence="6">RS5133</strain>
    </source>
</reference>
<keyword evidence="2" id="KW-1003">Cell membrane</keyword>
<dbReference type="SMART" id="SM00228">
    <property type="entry name" value="PDZ"/>
    <property type="match status" value="3"/>
</dbReference>
<feature type="compositionally biased region" description="Basic and acidic residues" evidence="4">
    <location>
        <begin position="363"/>
        <end position="403"/>
    </location>
</feature>
<dbReference type="GO" id="GO:0072659">
    <property type="term" value="P:protein localization to plasma membrane"/>
    <property type="evidence" value="ECO:0007669"/>
    <property type="project" value="TreeGrafter"/>
</dbReference>
<feature type="region of interest" description="Disordered" evidence="4">
    <location>
        <begin position="96"/>
        <end position="136"/>
    </location>
</feature>
<evidence type="ECO:0000256" key="1">
    <source>
        <dbReference type="ARBA" id="ARBA00004236"/>
    </source>
</evidence>
<dbReference type="EMBL" id="BTSY01000003">
    <property type="protein sequence ID" value="GMT20874.1"/>
    <property type="molecule type" value="Genomic_DNA"/>
</dbReference>
<dbReference type="InterPro" id="IPR051067">
    <property type="entry name" value="NHER"/>
</dbReference>
<dbReference type="InterPro" id="IPR041489">
    <property type="entry name" value="PDZ_6"/>
</dbReference>
<evidence type="ECO:0000256" key="4">
    <source>
        <dbReference type="SAM" id="MobiDB-lite"/>
    </source>
</evidence>
<dbReference type="GO" id="GO:0016324">
    <property type="term" value="C:apical plasma membrane"/>
    <property type="evidence" value="ECO:0007669"/>
    <property type="project" value="TreeGrafter"/>
</dbReference>
<evidence type="ECO:0000256" key="3">
    <source>
        <dbReference type="ARBA" id="ARBA00022737"/>
    </source>
</evidence>
<keyword evidence="2" id="KW-0472">Membrane</keyword>
<dbReference type="InterPro" id="IPR036034">
    <property type="entry name" value="PDZ_sf"/>
</dbReference>
<protein>
    <recommendedName>
        <fullName evidence="5">PDZ domain-containing protein</fullName>
    </recommendedName>
</protein>
<dbReference type="Pfam" id="PF17820">
    <property type="entry name" value="PDZ_6"/>
    <property type="match status" value="1"/>
</dbReference>
<feature type="non-terminal residue" evidence="6">
    <location>
        <position position="1"/>
    </location>
</feature>
<feature type="region of interest" description="Disordered" evidence="4">
    <location>
        <begin position="363"/>
        <end position="420"/>
    </location>
</feature>
<name>A0AAV5VSY5_9BILA</name>
<comment type="caution">
    <text evidence="6">The sequence shown here is derived from an EMBL/GenBank/DDBJ whole genome shotgun (WGS) entry which is preliminary data.</text>
</comment>
<dbReference type="CDD" id="cd00136">
    <property type="entry name" value="PDZ_canonical"/>
    <property type="match status" value="1"/>
</dbReference>
<feature type="domain" description="PDZ" evidence="5">
    <location>
        <begin position="6"/>
        <end position="87"/>
    </location>
</feature>
<dbReference type="SUPFAM" id="SSF50156">
    <property type="entry name" value="PDZ domain-like"/>
    <property type="match status" value="3"/>
</dbReference>
<keyword evidence="3" id="KW-0677">Repeat</keyword>
<sequence>QRNYRVVRLERASSYDKFGYRWIANSSSYPIVDHVKRDSTAFEEGLRIYDSIISINGINAFGAKYKEIKTLFERYSLQRQLIVINEGALKKLIDSEDMEEREEKKEEEKEEKKGKEEKEDQKEEKKEEEKEMGEGVDERVFSASADVVDPETQSTCDKNAPRLIRMERDSASGLFGYRSVDDPSFYPIVTVVKEGFPADKAGLKSGDRILEINGTSTYKATYAKMNELFAKPYDQLLVIEDEASEWYEKTIETNYSVSAGQKTERKYRVIRMEKAFSDDKFGYQWFSNRHFYPMVDHVKRNSLAFEAGLRTDDLIISINGINAFKAKSKEIKRMFGLDIIHRQLIVLNEGIFYKLRTAEDKEKRKMDEHVHKEEKDQSDGKEEKRQEENEGKKEMGKGAHECADSSSADLEAETQSMRDE</sequence>
<comment type="subcellular location">
    <subcellularLocation>
        <location evidence="1">Cell membrane</location>
    </subcellularLocation>
</comment>
<dbReference type="PANTHER" id="PTHR14191">
    <property type="entry name" value="PDZ DOMAIN CONTAINING PROTEIN"/>
    <property type="match status" value="1"/>
</dbReference>
<dbReference type="PROSITE" id="PS50106">
    <property type="entry name" value="PDZ"/>
    <property type="match status" value="2"/>
</dbReference>
<gene>
    <name evidence="6" type="ORF">PFISCL1PPCAC_12171</name>
</gene>
<dbReference type="Gene3D" id="2.30.42.10">
    <property type="match status" value="3"/>
</dbReference>
<dbReference type="Proteomes" id="UP001432322">
    <property type="component" value="Unassembled WGS sequence"/>
</dbReference>
<evidence type="ECO:0000313" key="7">
    <source>
        <dbReference type="Proteomes" id="UP001432322"/>
    </source>
</evidence>